<keyword evidence="5" id="KW-1185">Reference proteome</keyword>
<keyword evidence="1" id="KW-0732">Signal</keyword>
<comment type="caution">
    <text evidence="2">The sequence shown here is derived from an EMBL/GenBank/DDBJ whole genome shotgun (WGS) entry which is preliminary data.</text>
</comment>
<evidence type="ECO:0000313" key="4">
    <source>
        <dbReference type="EMBL" id="KAG5394973.1"/>
    </source>
</evidence>
<reference evidence="2 5" key="1">
    <citation type="submission" date="2021-03" db="EMBL/GenBank/DDBJ databases">
        <authorList>
            <person name="King G.J."/>
            <person name="Bancroft I."/>
            <person name="Baten A."/>
            <person name="Bloomfield J."/>
            <person name="Borpatragohain P."/>
            <person name="He Z."/>
            <person name="Irish N."/>
            <person name="Irwin J."/>
            <person name="Liu K."/>
            <person name="Mauleon R.P."/>
            <person name="Moore J."/>
            <person name="Morris R."/>
            <person name="Ostergaard L."/>
            <person name="Wang B."/>
            <person name="Wells R."/>
        </authorList>
    </citation>
    <scope>NUCLEOTIDE SEQUENCE [LARGE SCALE GENOMIC DNA]</scope>
    <source>
        <strain evidence="2">R-o-18</strain>
        <tissue evidence="2">Leaf</tissue>
    </source>
</reference>
<organism evidence="2 5">
    <name type="scientific">Brassica rapa subsp. trilocularis</name>
    <dbReference type="NCBI Taxonomy" id="1813537"/>
    <lineage>
        <taxon>Eukaryota</taxon>
        <taxon>Viridiplantae</taxon>
        <taxon>Streptophyta</taxon>
        <taxon>Embryophyta</taxon>
        <taxon>Tracheophyta</taxon>
        <taxon>Spermatophyta</taxon>
        <taxon>Magnoliopsida</taxon>
        <taxon>eudicotyledons</taxon>
        <taxon>Gunneridae</taxon>
        <taxon>Pentapetalae</taxon>
        <taxon>rosids</taxon>
        <taxon>malvids</taxon>
        <taxon>Brassicales</taxon>
        <taxon>Brassicaceae</taxon>
        <taxon>Brassiceae</taxon>
        <taxon>Brassica</taxon>
    </lineage>
</organism>
<evidence type="ECO:0000313" key="2">
    <source>
        <dbReference type="EMBL" id="KAG5381060.1"/>
    </source>
</evidence>
<proteinExistence type="predicted"/>
<sequence>MKLHGRFAATSSNFLLVLAAYTNQKAKSFYLFIYFTIKFSSSINSQSREMIKALFLPQILTHVRQRKHEVLSVHGHVFSSEKQPGSLLEGFTKTQIRFLD</sequence>
<dbReference type="EMBL" id="JADBGQ010000008">
    <property type="protein sequence ID" value="KAG5382418.1"/>
    <property type="molecule type" value="Genomic_DNA"/>
</dbReference>
<name>A0ABQ7L388_BRACM</name>
<evidence type="ECO:0000256" key="1">
    <source>
        <dbReference type="SAM" id="SignalP"/>
    </source>
</evidence>
<dbReference type="Proteomes" id="UP000823674">
    <property type="component" value="Chromosome A07"/>
</dbReference>
<feature type="signal peptide" evidence="1">
    <location>
        <begin position="1"/>
        <end position="19"/>
    </location>
</feature>
<dbReference type="Proteomes" id="UP000823674">
    <property type="component" value="Chromosome A09"/>
</dbReference>
<feature type="chain" id="PRO_5045030062" evidence="1">
    <location>
        <begin position="20"/>
        <end position="100"/>
    </location>
</feature>
<protein>
    <submittedName>
        <fullName evidence="2">Uncharacterized protein</fullName>
    </submittedName>
</protein>
<dbReference type="Proteomes" id="UP000823674">
    <property type="component" value="Chromosome A06"/>
</dbReference>
<gene>
    <name evidence="2" type="primary">A07g508950.1_BraROA</name>
    <name evidence="4" type="synonym">A06g509480.1_BraROA</name>
    <name evidence="3" type="synonym">A09g501710.1_BraROA</name>
    <name evidence="4" type="ORF">IGI04_024936</name>
    <name evidence="2" type="ORF">IGI04_028902</name>
    <name evidence="3" type="ORF">IGI04_033888</name>
</gene>
<evidence type="ECO:0000313" key="5">
    <source>
        <dbReference type="Proteomes" id="UP000823674"/>
    </source>
</evidence>
<dbReference type="EMBL" id="JADBGQ010000009">
    <property type="protein sequence ID" value="KAG5381060.1"/>
    <property type="molecule type" value="Genomic_DNA"/>
</dbReference>
<accession>A0ABQ7L388</accession>
<evidence type="ECO:0000313" key="3">
    <source>
        <dbReference type="EMBL" id="KAG5382418.1"/>
    </source>
</evidence>
<dbReference type="EMBL" id="JADBGQ010000006">
    <property type="protein sequence ID" value="KAG5394973.1"/>
    <property type="molecule type" value="Genomic_DNA"/>
</dbReference>